<reference evidence="3" key="1">
    <citation type="submission" date="2020-07" db="EMBL/GenBank/DDBJ databases">
        <title>Genome sequence and genetic diversity analysis of an under-domesticated orphan crop, white fonio (Digitaria exilis).</title>
        <authorList>
            <person name="Bennetzen J.L."/>
            <person name="Chen S."/>
            <person name="Ma X."/>
            <person name="Wang X."/>
            <person name="Yssel A.E.J."/>
            <person name="Chaluvadi S.R."/>
            <person name="Johnson M."/>
            <person name="Gangashetty P."/>
            <person name="Hamidou F."/>
            <person name="Sanogo M.D."/>
            <person name="Zwaenepoel A."/>
            <person name="Wallace J."/>
            <person name="Van De Peer Y."/>
            <person name="Van Deynze A."/>
        </authorList>
    </citation>
    <scope>NUCLEOTIDE SEQUENCE</scope>
    <source>
        <tissue evidence="3">Leaves</tissue>
    </source>
</reference>
<evidence type="ECO:0000256" key="1">
    <source>
        <dbReference type="SAM" id="MobiDB-lite"/>
    </source>
</evidence>
<comment type="caution">
    <text evidence="3">The sequence shown here is derived from an EMBL/GenBank/DDBJ whole genome shotgun (WGS) entry which is preliminary data.</text>
</comment>
<feature type="compositionally biased region" description="Basic and acidic residues" evidence="1">
    <location>
        <begin position="52"/>
        <end position="63"/>
    </location>
</feature>
<dbReference type="Pfam" id="PF13365">
    <property type="entry name" value="Trypsin_2"/>
    <property type="match status" value="1"/>
</dbReference>
<evidence type="ECO:0000313" key="4">
    <source>
        <dbReference type="Proteomes" id="UP000636709"/>
    </source>
</evidence>
<dbReference type="EMBL" id="JACEFO010001653">
    <property type="protein sequence ID" value="KAF8725860.1"/>
    <property type="molecule type" value="Genomic_DNA"/>
</dbReference>
<dbReference type="Proteomes" id="UP000636709">
    <property type="component" value="Unassembled WGS sequence"/>
</dbReference>
<dbReference type="SUPFAM" id="SSF50156">
    <property type="entry name" value="PDZ domain-like"/>
    <property type="match status" value="1"/>
</dbReference>
<proteinExistence type="predicted"/>
<dbReference type="InterPro" id="IPR009003">
    <property type="entry name" value="Peptidase_S1_PA"/>
</dbReference>
<dbReference type="PANTHER" id="PTHR47389:SF5">
    <property type="entry name" value="OS09G0436700 PROTEIN"/>
    <property type="match status" value="1"/>
</dbReference>
<dbReference type="Gene3D" id="2.30.42.10">
    <property type="match status" value="1"/>
</dbReference>
<name>A0A835F1Z3_9POAL</name>
<organism evidence="3 4">
    <name type="scientific">Digitaria exilis</name>
    <dbReference type="NCBI Taxonomy" id="1010633"/>
    <lineage>
        <taxon>Eukaryota</taxon>
        <taxon>Viridiplantae</taxon>
        <taxon>Streptophyta</taxon>
        <taxon>Embryophyta</taxon>
        <taxon>Tracheophyta</taxon>
        <taxon>Spermatophyta</taxon>
        <taxon>Magnoliopsida</taxon>
        <taxon>Liliopsida</taxon>
        <taxon>Poales</taxon>
        <taxon>Poaceae</taxon>
        <taxon>PACMAD clade</taxon>
        <taxon>Panicoideae</taxon>
        <taxon>Panicodae</taxon>
        <taxon>Paniceae</taxon>
        <taxon>Anthephorinae</taxon>
        <taxon>Digitaria</taxon>
    </lineage>
</organism>
<dbReference type="Gene3D" id="2.40.10.120">
    <property type="match status" value="1"/>
</dbReference>
<feature type="domain" description="PDZ" evidence="2">
    <location>
        <begin position="445"/>
        <end position="479"/>
    </location>
</feature>
<gene>
    <name evidence="3" type="ORF">HU200_020424</name>
</gene>
<dbReference type="InterPro" id="IPR041489">
    <property type="entry name" value="PDZ_6"/>
</dbReference>
<evidence type="ECO:0000259" key="2">
    <source>
        <dbReference type="Pfam" id="PF17820"/>
    </source>
</evidence>
<dbReference type="SUPFAM" id="SSF50494">
    <property type="entry name" value="Trypsin-like serine proteases"/>
    <property type="match status" value="1"/>
</dbReference>
<protein>
    <recommendedName>
        <fullName evidence="2">PDZ domain-containing protein</fullName>
    </recommendedName>
</protein>
<sequence>MRQSPTVGVTTRSRAVLLSPASPSEERKMQGSRMPGKKKRKASSRESEDDNNSEKRTKAADKDREDEELATAADKDNEEPATAADKDREDEELATVADKDNEELATAADQDLENEASKTVVDEPAASSSYTACSAISSPIRCPCLPLVVIRRSSDGTEINDPNINPDVLEAYFEEEEKYCSKLERERKLLTLSQEPPRTCLSSQNLLSVREFATDMTLQVAKSVIGLLSFIDGKLLAHATGFFVKWDGERKVGKLLTSAHIICSKYPSIHDSSGTREYATDAQVKIRLSHKISVDGKLLFYHEYYNIAVFEVSLEQQQPPKLLCLDGDMKYGEEVFVLGRNERFFLNIDHSRVQFMGPGIFEPNYYMYVSCRVSKCGAGGPVVNFGGKVVGMADPTLRPAFIPISVLLRCIPRLCLGLKFSSIKFLEASHREQIIDIFKIDKGLIVKQVSEGSVAEKVGIRTGDIIKCLNGEHVSTTVDLENQLLRICEDHFNKGNGLGSKVDIIFDIFSIRKELHLTKKLTVNVSDGAEVIKTGAYLVSARKGLSTYSSSGDLS</sequence>
<dbReference type="InterPro" id="IPR036034">
    <property type="entry name" value="PDZ_sf"/>
</dbReference>
<dbReference type="Pfam" id="PF17820">
    <property type="entry name" value="PDZ_6"/>
    <property type="match status" value="1"/>
</dbReference>
<accession>A0A835F1Z3</accession>
<dbReference type="OrthoDB" id="694521at2759"/>
<feature type="compositionally biased region" description="Polar residues" evidence="1">
    <location>
        <begin position="1"/>
        <end position="13"/>
    </location>
</feature>
<dbReference type="AlphaFoldDB" id="A0A835F1Z3"/>
<dbReference type="PANTHER" id="PTHR47389">
    <property type="entry name" value="OS09G0436400 PROTEIN"/>
    <property type="match status" value="1"/>
</dbReference>
<keyword evidence="4" id="KW-1185">Reference proteome</keyword>
<evidence type="ECO:0000313" key="3">
    <source>
        <dbReference type="EMBL" id="KAF8725860.1"/>
    </source>
</evidence>
<feature type="region of interest" description="Disordered" evidence="1">
    <location>
        <begin position="1"/>
        <end position="101"/>
    </location>
</feature>